<evidence type="ECO:0000313" key="1">
    <source>
        <dbReference type="EMBL" id="GHH26590.1"/>
    </source>
</evidence>
<evidence type="ECO:0000313" key="2">
    <source>
        <dbReference type="Proteomes" id="UP000652430"/>
    </source>
</evidence>
<dbReference type="Pfam" id="PF11231">
    <property type="entry name" value="DUF3034"/>
    <property type="match status" value="1"/>
</dbReference>
<dbReference type="Proteomes" id="UP000652430">
    <property type="component" value="Unassembled WGS sequence"/>
</dbReference>
<protein>
    <submittedName>
        <fullName evidence="1">Uncharacterized protein</fullName>
    </submittedName>
</protein>
<comment type="caution">
    <text evidence="1">The sequence shown here is derived from an EMBL/GenBank/DDBJ whole genome shotgun (WGS) entry which is preliminary data.</text>
</comment>
<dbReference type="EMBL" id="BNAQ01000016">
    <property type="protein sequence ID" value="GHH26590.1"/>
    <property type="molecule type" value="Genomic_DNA"/>
</dbReference>
<name>A0ABQ3LV38_9SPHN</name>
<reference evidence="2" key="1">
    <citation type="journal article" date="2019" name="Int. J. Syst. Evol. Microbiol.">
        <title>The Global Catalogue of Microorganisms (GCM) 10K type strain sequencing project: providing services to taxonomists for standard genome sequencing and annotation.</title>
        <authorList>
            <consortium name="The Broad Institute Genomics Platform"/>
            <consortium name="The Broad Institute Genome Sequencing Center for Infectious Disease"/>
            <person name="Wu L."/>
            <person name="Ma J."/>
        </authorList>
    </citation>
    <scope>NUCLEOTIDE SEQUENCE [LARGE SCALE GENOMIC DNA]</scope>
    <source>
        <strain evidence="2">CGMCC 1.8957</strain>
    </source>
</reference>
<proteinExistence type="predicted"/>
<organism evidence="1 2">
    <name type="scientific">Sphingomonas glacialis</name>
    <dbReference type="NCBI Taxonomy" id="658225"/>
    <lineage>
        <taxon>Bacteria</taxon>
        <taxon>Pseudomonadati</taxon>
        <taxon>Pseudomonadota</taxon>
        <taxon>Alphaproteobacteria</taxon>
        <taxon>Sphingomonadales</taxon>
        <taxon>Sphingomonadaceae</taxon>
        <taxon>Sphingomonas</taxon>
    </lineage>
</organism>
<sequence>MFGAKVRILGDAVYDQDTLLPQISVGVQYKRAEKTDIIAAVGGKQAEGTDFLISGAKLVLSKGLVLGTTVRVTKANQFGLVGFGGDKSDAYHAEFEGSAGVLISPRRGSADQPRQSRLCL</sequence>
<gene>
    <name evidence="1" type="ORF">GCM10008023_41380</name>
</gene>
<keyword evidence="2" id="KW-1185">Reference proteome</keyword>
<accession>A0ABQ3LV38</accession>
<dbReference type="InterPro" id="IPR021393">
    <property type="entry name" value="DUF3034"/>
</dbReference>